<accession>T0GHU0</accession>
<name>T0GHU0_9SPHN</name>
<dbReference type="AlphaFoldDB" id="T0GHU0"/>
<dbReference type="EMBL" id="ATHO01000164">
    <property type="protein sequence ID" value="EQA99602.1"/>
    <property type="molecule type" value="Genomic_DNA"/>
</dbReference>
<sequence>MRFSAATLFRVMSARHYAMVGCVGPWTPLVQAISRIADSGPLAATLPSPPCHVFDDEAGARISRLVWRTIAWRNDQARIVP</sequence>
<evidence type="ECO:0000313" key="1">
    <source>
        <dbReference type="EMBL" id="EQA99602.1"/>
    </source>
</evidence>
<protein>
    <submittedName>
        <fullName evidence="1">Uncharacterized protein</fullName>
    </submittedName>
</protein>
<dbReference type="Proteomes" id="UP000015525">
    <property type="component" value="Unassembled WGS sequence"/>
</dbReference>
<reference evidence="1 2" key="1">
    <citation type="journal article" date="2013" name="Genome Announc.">
        <title>Draft Genome Sequence of Sphingobium quisquiliarum Strain P25T, a Novel Hexachlorocyclohexane (HCH)-Degrading Bacterium Isolated from an HCH Dumpsite.</title>
        <authorList>
            <person name="Kumar Singh A."/>
            <person name="Sangwan N."/>
            <person name="Sharma A."/>
            <person name="Gupta V."/>
            <person name="Khurana J.P."/>
            <person name="Lal R."/>
        </authorList>
    </citation>
    <scope>NUCLEOTIDE SEQUENCE [LARGE SCALE GENOMIC DNA]</scope>
    <source>
        <strain evidence="1 2">P25</strain>
    </source>
</reference>
<dbReference type="PATRIC" id="fig|1329909.3.peg.3738"/>
<keyword evidence="2" id="KW-1185">Reference proteome</keyword>
<gene>
    <name evidence="1" type="ORF">L288_19440</name>
</gene>
<organism evidence="1 2">
    <name type="scientific">Sphingobium quisquiliarum P25</name>
    <dbReference type="NCBI Taxonomy" id="1329909"/>
    <lineage>
        <taxon>Bacteria</taxon>
        <taxon>Pseudomonadati</taxon>
        <taxon>Pseudomonadota</taxon>
        <taxon>Alphaproteobacteria</taxon>
        <taxon>Sphingomonadales</taxon>
        <taxon>Sphingomonadaceae</taxon>
        <taxon>Sphingobium</taxon>
    </lineage>
</organism>
<evidence type="ECO:0000313" key="2">
    <source>
        <dbReference type="Proteomes" id="UP000015525"/>
    </source>
</evidence>
<comment type="caution">
    <text evidence="1">The sequence shown here is derived from an EMBL/GenBank/DDBJ whole genome shotgun (WGS) entry which is preliminary data.</text>
</comment>
<proteinExistence type="predicted"/>